<dbReference type="EMBL" id="CAJVPY010006590">
    <property type="protein sequence ID" value="CAG8665579.1"/>
    <property type="molecule type" value="Genomic_DNA"/>
</dbReference>
<evidence type="ECO:0000313" key="3">
    <source>
        <dbReference type="EMBL" id="CAG8665579.1"/>
    </source>
</evidence>
<dbReference type="SUPFAM" id="SSF57701">
    <property type="entry name" value="Zn2/Cys6 DNA-binding domain"/>
    <property type="match status" value="1"/>
</dbReference>
<organism evidence="3 4">
    <name type="scientific">Dentiscutata erythropus</name>
    <dbReference type="NCBI Taxonomy" id="1348616"/>
    <lineage>
        <taxon>Eukaryota</taxon>
        <taxon>Fungi</taxon>
        <taxon>Fungi incertae sedis</taxon>
        <taxon>Mucoromycota</taxon>
        <taxon>Glomeromycotina</taxon>
        <taxon>Glomeromycetes</taxon>
        <taxon>Diversisporales</taxon>
        <taxon>Gigasporaceae</taxon>
        <taxon>Dentiscutata</taxon>
    </lineage>
</organism>
<dbReference type="GO" id="GO:0000981">
    <property type="term" value="F:DNA-binding transcription factor activity, RNA polymerase II-specific"/>
    <property type="evidence" value="ECO:0007669"/>
    <property type="project" value="InterPro"/>
</dbReference>
<dbReference type="PROSITE" id="PS00463">
    <property type="entry name" value="ZN2_CY6_FUNGAL_1"/>
    <property type="match status" value="1"/>
</dbReference>
<feature type="domain" description="Zn(2)-C6 fungal-type" evidence="2">
    <location>
        <begin position="219"/>
        <end position="246"/>
    </location>
</feature>
<feature type="region of interest" description="Disordered" evidence="1">
    <location>
        <begin position="247"/>
        <end position="285"/>
    </location>
</feature>
<keyword evidence="4" id="KW-1185">Reference proteome</keyword>
<comment type="caution">
    <text evidence="3">The sequence shown here is derived from an EMBL/GenBank/DDBJ whole genome shotgun (WGS) entry which is preliminary data.</text>
</comment>
<evidence type="ECO:0000313" key="4">
    <source>
        <dbReference type="Proteomes" id="UP000789405"/>
    </source>
</evidence>
<dbReference type="AlphaFoldDB" id="A0A9N9E940"/>
<reference evidence="3" key="1">
    <citation type="submission" date="2021-06" db="EMBL/GenBank/DDBJ databases">
        <authorList>
            <person name="Kallberg Y."/>
            <person name="Tangrot J."/>
            <person name="Rosling A."/>
        </authorList>
    </citation>
    <scope>NUCLEOTIDE SEQUENCE</scope>
    <source>
        <strain evidence="3">MA453B</strain>
    </source>
</reference>
<gene>
    <name evidence="3" type="ORF">DERYTH_LOCUS10941</name>
</gene>
<dbReference type="InterPro" id="IPR001138">
    <property type="entry name" value="Zn2Cys6_DnaBD"/>
</dbReference>
<name>A0A9N9E940_9GLOM</name>
<dbReference type="PROSITE" id="PS50048">
    <property type="entry name" value="ZN2_CY6_FUNGAL_2"/>
    <property type="match status" value="1"/>
</dbReference>
<accession>A0A9N9E940</accession>
<proteinExistence type="predicted"/>
<dbReference type="Proteomes" id="UP000789405">
    <property type="component" value="Unassembled WGS sequence"/>
</dbReference>
<evidence type="ECO:0000259" key="2">
    <source>
        <dbReference type="PROSITE" id="PS50048"/>
    </source>
</evidence>
<dbReference type="InterPro" id="IPR036864">
    <property type="entry name" value="Zn2-C6_fun-type_DNA-bd_sf"/>
</dbReference>
<dbReference type="CDD" id="cd00067">
    <property type="entry name" value="GAL4"/>
    <property type="match status" value="1"/>
</dbReference>
<evidence type="ECO:0000256" key="1">
    <source>
        <dbReference type="SAM" id="MobiDB-lite"/>
    </source>
</evidence>
<protein>
    <submittedName>
        <fullName evidence="3">13828_t:CDS:1</fullName>
    </submittedName>
</protein>
<dbReference type="OrthoDB" id="2446355at2759"/>
<dbReference type="GO" id="GO:0008270">
    <property type="term" value="F:zinc ion binding"/>
    <property type="evidence" value="ECO:0007669"/>
    <property type="project" value="InterPro"/>
</dbReference>
<sequence>MNHHSNSKLPFTIQQLASLYTTNDSTVNLFNCPNLLPTEQSNPQIQISEVETFSTLENPNAVKGKHLKKYQQHYLTPTPYNYSGYWSSEDDTGYYSDSHLMSIDPVTPLDDDNGYLSDSLLWSQTLNSQSTSTSPSPSVLSASYDDNVFFPNQYNEWDGHISDSQINDGYLSESSMSSPQQTLYQHTNGLYINTIDQFALNPQFARSLTRKPKKNVTSACLNCKNSHAKCDIQRPCRRCREKCMTCGPTQNRRRGRKPRQGSTPSTPEPTSPISPSCQSTAQKPF</sequence>